<sequence>MIPLSFNVKYRRFLVSNNIRKCVDSKSHFCLNTQKQNIPLLYSKSYLNKSLKSRFYHFRLYSTQNSSFNSTSSDIPIHSSDFKFSIWDNNKDDSINPGDLYLENMFNLTPKEWMNLIRISEDNSHFLSLLTNFQRYIRHLKCSDLVYIIEKCVNCGVRDNNQGIDVCYVLLCEILYRFLYENNRILKIKDISRLTKVLLKLKFNRESPETSTVPICSMNFEYTKEVSVCENCKLRYKDLLNLNGSDISTLLMVVLGKSLLLQSKDLRKLHENSVVPYLVLVGNRNSVLCSHLVRGISSMYSKTFLLSNSIHNISILLHTIKRTKARSYPLVKMIVDRLSTKGEIESLLSRESNLHTKLISISQIIQFCINCHYSYSEFNLKLDTLIHSILKYVYGIFSGDDMKEITKFPNFVSQLNLLRKSMILERIHLKGLISGTEISSFLDSLEHIKPTFAPNEFKTSNIHSQVDTILKSFNYVTLLEHYVCPYIVDIFVPSKNAVIEVDGPYHYSTTLNPRINKILKREVENYQLGYTLNSKLKSKLLTKSGFKFINIPFYQWPEATNEQIYFISNLKI</sequence>
<reference evidence="2 3" key="1">
    <citation type="journal article" date="2005" name="Science">
        <title>Genome sequence of Theileria parva, a bovine pathogen that transforms lymphocytes.</title>
        <authorList>
            <person name="Gardner M.J."/>
            <person name="Bishop R."/>
            <person name="Shah T."/>
            <person name="de Villiers E.P."/>
            <person name="Carlton J.M."/>
            <person name="Hall N."/>
            <person name="Ren Q."/>
            <person name="Paulsen I.T."/>
            <person name="Pain A."/>
            <person name="Berriman M."/>
            <person name="Wilson R.J.M."/>
            <person name="Sato S."/>
            <person name="Ralph S.A."/>
            <person name="Mann D.J."/>
            <person name="Xiong Z."/>
            <person name="Shallom S.J."/>
            <person name="Weidman J."/>
            <person name="Jiang L."/>
            <person name="Lynn J."/>
            <person name="Weaver B."/>
            <person name="Shoaibi A."/>
            <person name="Domingo A.R."/>
            <person name="Wasawo D."/>
            <person name="Crabtree J."/>
            <person name="Wortman J.R."/>
            <person name="Haas B."/>
            <person name="Angiuoli S.V."/>
            <person name="Creasy T.H."/>
            <person name="Lu C."/>
            <person name="Suh B."/>
            <person name="Silva J.C."/>
            <person name="Utterback T.R."/>
            <person name="Feldblyum T.V."/>
            <person name="Pertea M."/>
            <person name="Allen J."/>
            <person name="Nierman W.C."/>
            <person name="Taracha E.L.N."/>
            <person name="Salzberg S.L."/>
            <person name="White O.R."/>
            <person name="Fitzhugh H.A."/>
            <person name="Morzaria S."/>
            <person name="Venter J.C."/>
            <person name="Fraser C.M."/>
            <person name="Nene V."/>
        </authorList>
    </citation>
    <scope>NUCLEOTIDE SEQUENCE [LARGE SCALE GENOMIC DNA]</scope>
    <source>
        <strain evidence="2 3">Muguga</strain>
    </source>
</reference>
<dbReference type="InParanoid" id="Q4N6Y4"/>
<dbReference type="GeneID" id="3502926"/>
<name>Q4N6Y4_THEPA</name>
<feature type="domain" description="RAP" evidence="1">
    <location>
        <begin position="497"/>
        <end position="569"/>
    </location>
</feature>
<evidence type="ECO:0000313" key="2">
    <source>
        <dbReference type="EMBL" id="EAN34274.1"/>
    </source>
</evidence>
<accession>Q4N6Y4</accession>
<dbReference type="Proteomes" id="UP000001949">
    <property type="component" value="Unassembled WGS sequence"/>
</dbReference>
<dbReference type="AlphaFoldDB" id="Q4N6Y4"/>
<dbReference type="EMBL" id="AAGK01000001">
    <property type="protein sequence ID" value="EAN34274.1"/>
    <property type="molecule type" value="Genomic_DNA"/>
</dbReference>
<dbReference type="eggNOG" id="ENOG502SZCH">
    <property type="taxonomic scope" value="Eukaryota"/>
</dbReference>
<dbReference type="SMART" id="SM00952">
    <property type="entry name" value="RAP"/>
    <property type="match status" value="1"/>
</dbReference>
<evidence type="ECO:0000313" key="3">
    <source>
        <dbReference type="Proteomes" id="UP000001949"/>
    </source>
</evidence>
<dbReference type="PROSITE" id="PS51286">
    <property type="entry name" value="RAP"/>
    <property type="match status" value="1"/>
</dbReference>
<keyword evidence="3" id="KW-1185">Reference proteome</keyword>
<protein>
    <recommendedName>
        <fullName evidence="1">RAP domain-containing protein</fullName>
    </recommendedName>
</protein>
<dbReference type="InterPro" id="IPR013584">
    <property type="entry name" value="RAP"/>
</dbReference>
<organism evidence="2 3">
    <name type="scientific">Theileria parva</name>
    <name type="common">East coast fever infection agent</name>
    <dbReference type="NCBI Taxonomy" id="5875"/>
    <lineage>
        <taxon>Eukaryota</taxon>
        <taxon>Sar</taxon>
        <taxon>Alveolata</taxon>
        <taxon>Apicomplexa</taxon>
        <taxon>Aconoidasida</taxon>
        <taxon>Piroplasmida</taxon>
        <taxon>Theileriidae</taxon>
        <taxon>Theileria</taxon>
    </lineage>
</organism>
<dbReference type="KEGG" id="tpv:TP01_1036"/>
<dbReference type="Gene3D" id="3.40.960.10">
    <property type="entry name" value="VSR Endonuclease"/>
    <property type="match status" value="1"/>
</dbReference>
<gene>
    <name evidence="2" type="ordered locus">TP01_1036</name>
</gene>
<proteinExistence type="predicted"/>
<dbReference type="OMA" id="FCINCHY"/>
<dbReference type="Pfam" id="PF08373">
    <property type="entry name" value="RAP"/>
    <property type="match status" value="1"/>
</dbReference>
<evidence type="ECO:0000259" key="1">
    <source>
        <dbReference type="PROSITE" id="PS51286"/>
    </source>
</evidence>
<dbReference type="RefSeq" id="XP_766557.1">
    <property type="nucleotide sequence ID" value="XM_761464.1"/>
</dbReference>
<comment type="caution">
    <text evidence="2">The sequence shown here is derived from an EMBL/GenBank/DDBJ whole genome shotgun (WGS) entry which is preliminary data.</text>
</comment>
<dbReference type="VEuPathDB" id="PiroplasmaDB:TpMuguga_01g01036"/>